<dbReference type="InterPro" id="IPR011234">
    <property type="entry name" value="Fumarylacetoacetase-like_C"/>
</dbReference>
<dbReference type="PANTHER" id="PTHR11820:SF7">
    <property type="entry name" value="ACYLPYRUVASE FAHD1, MITOCHONDRIAL"/>
    <property type="match status" value="1"/>
</dbReference>
<dbReference type="Pfam" id="PF01557">
    <property type="entry name" value="FAA_hydrolase"/>
    <property type="match status" value="1"/>
</dbReference>
<name>A0A0R3M9V7_9BRAD</name>
<protein>
    <recommendedName>
        <fullName evidence="2">Fumarylacetoacetase-like C-terminal domain-containing protein</fullName>
    </recommendedName>
</protein>
<dbReference type="EMBL" id="LLYA01000214">
    <property type="protein sequence ID" value="KRR16930.1"/>
    <property type="molecule type" value="Genomic_DNA"/>
</dbReference>
<feature type="domain" description="Fumarylacetoacetase-like C-terminal" evidence="2">
    <location>
        <begin position="4"/>
        <end position="44"/>
    </location>
</feature>
<keyword evidence="4" id="KW-1185">Reference proteome</keyword>
<dbReference type="Gene3D" id="3.90.850.10">
    <property type="entry name" value="Fumarylacetoacetase-like, C-terminal domain"/>
    <property type="match status" value="1"/>
</dbReference>
<sequence length="72" mass="7783">MIERPPSYDGKTSYEGELGIVIGKPCTNVSTEQADDFTFGYTYVDVSKISYDMTLLPSDLIACGTSVGVGFM</sequence>
<dbReference type="GO" id="GO:0046872">
    <property type="term" value="F:metal ion binding"/>
    <property type="evidence" value="ECO:0007669"/>
    <property type="project" value="UniProtKB-KW"/>
</dbReference>
<dbReference type="SUPFAM" id="SSF56529">
    <property type="entry name" value="FAH"/>
    <property type="match status" value="1"/>
</dbReference>
<dbReference type="PANTHER" id="PTHR11820">
    <property type="entry name" value="ACYLPYRUVASE"/>
    <property type="match status" value="1"/>
</dbReference>
<organism evidence="3 4">
    <name type="scientific">Bradyrhizobium retamae</name>
    <dbReference type="NCBI Taxonomy" id="1300035"/>
    <lineage>
        <taxon>Bacteria</taxon>
        <taxon>Pseudomonadati</taxon>
        <taxon>Pseudomonadota</taxon>
        <taxon>Alphaproteobacteria</taxon>
        <taxon>Hyphomicrobiales</taxon>
        <taxon>Nitrobacteraceae</taxon>
        <taxon>Bradyrhizobium</taxon>
    </lineage>
</organism>
<reference evidence="3 4" key="1">
    <citation type="submission" date="2014-03" db="EMBL/GenBank/DDBJ databases">
        <title>Bradyrhizobium valentinum sp. nov., isolated from effective nodules of Lupinus mariae-josephae, a lupine endemic of basic-lime soils in Eastern Spain.</title>
        <authorList>
            <person name="Duran D."/>
            <person name="Rey L."/>
            <person name="Navarro A."/>
            <person name="Busquets A."/>
            <person name="Imperial J."/>
            <person name="Ruiz-Argueso T."/>
        </authorList>
    </citation>
    <scope>NUCLEOTIDE SEQUENCE [LARGE SCALE GENOMIC DNA]</scope>
    <source>
        <strain evidence="3 4">Ro19</strain>
    </source>
</reference>
<proteinExistence type="predicted"/>
<evidence type="ECO:0000313" key="4">
    <source>
        <dbReference type="Proteomes" id="UP000052023"/>
    </source>
</evidence>
<dbReference type="InterPro" id="IPR036663">
    <property type="entry name" value="Fumarylacetoacetase_C_sf"/>
</dbReference>
<evidence type="ECO:0000259" key="2">
    <source>
        <dbReference type="Pfam" id="PF01557"/>
    </source>
</evidence>
<dbReference type="Proteomes" id="UP000052023">
    <property type="component" value="Unassembled WGS sequence"/>
</dbReference>
<keyword evidence="1" id="KW-0479">Metal-binding</keyword>
<gene>
    <name evidence="3" type="ORF">CQ13_12015</name>
</gene>
<evidence type="ECO:0000313" key="3">
    <source>
        <dbReference type="EMBL" id="KRR16930.1"/>
    </source>
</evidence>
<accession>A0A0R3M9V7</accession>
<comment type="caution">
    <text evidence="3">The sequence shown here is derived from an EMBL/GenBank/DDBJ whole genome shotgun (WGS) entry which is preliminary data.</text>
</comment>
<dbReference type="AlphaFoldDB" id="A0A0R3M9V7"/>
<dbReference type="GO" id="GO:0018773">
    <property type="term" value="F:acetylpyruvate hydrolase activity"/>
    <property type="evidence" value="ECO:0007669"/>
    <property type="project" value="TreeGrafter"/>
</dbReference>
<evidence type="ECO:0000256" key="1">
    <source>
        <dbReference type="ARBA" id="ARBA00022723"/>
    </source>
</evidence>